<comment type="caution">
    <text evidence="1">The sequence shown here is derived from an EMBL/GenBank/DDBJ whole genome shotgun (WGS) entry which is preliminary data.</text>
</comment>
<evidence type="ECO:0008006" key="3">
    <source>
        <dbReference type="Google" id="ProtNLM"/>
    </source>
</evidence>
<protein>
    <recommendedName>
        <fullName evidence="3">Suppressor of fused-like domain-containing protein</fullName>
    </recommendedName>
</protein>
<name>A0A9D1UL90_9CORY</name>
<dbReference type="Proteomes" id="UP000824190">
    <property type="component" value="Unassembled WGS sequence"/>
</dbReference>
<sequence>MNLEETTQWVSDLLPGEFSTTRRRVNTGFPEFTVADLNLGGAGGEGAGGAPETVAVTLDAARIEPDLVTDNGADLRVEFITVTTGHGRAAADLVTAAAAMVATDPHQYSPQPGLLLPKLGWHVDETMTAQHGLLVPPFVWEDGVPHVHEVNFGGRHGGGDYHEYTHPGRMTVYAQLVMLTEDEYQVALSGGPAAVQNLLATSEANLNDVWR</sequence>
<gene>
    <name evidence="1" type="ORF">H9870_02535</name>
</gene>
<evidence type="ECO:0000313" key="1">
    <source>
        <dbReference type="EMBL" id="HIW90525.1"/>
    </source>
</evidence>
<proteinExistence type="predicted"/>
<organism evidence="1 2">
    <name type="scientific">Candidatus Corynebacterium avicola</name>
    <dbReference type="NCBI Taxonomy" id="2838527"/>
    <lineage>
        <taxon>Bacteria</taxon>
        <taxon>Bacillati</taxon>
        <taxon>Actinomycetota</taxon>
        <taxon>Actinomycetes</taxon>
        <taxon>Mycobacteriales</taxon>
        <taxon>Corynebacteriaceae</taxon>
        <taxon>Corynebacterium</taxon>
    </lineage>
</organism>
<accession>A0A9D1UL90</accession>
<reference evidence="1" key="2">
    <citation type="submission" date="2021-04" db="EMBL/GenBank/DDBJ databases">
        <authorList>
            <person name="Gilroy R."/>
        </authorList>
    </citation>
    <scope>NUCLEOTIDE SEQUENCE</scope>
    <source>
        <strain evidence="1">CHK32-1732</strain>
    </source>
</reference>
<dbReference type="EMBL" id="DXGC01000021">
    <property type="protein sequence ID" value="HIW90525.1"/>
    <property type="molecule type" value="Genomic_DNA"/>
</dbReference>
<evidence type="ECO:0000313" key="2">
    <source>
        <dbReference type="Proteomes" id="UP000824190"/>
    </source>
</evidence>
<reference evidence="1" key="1">
    <citation type="journal article" date="2021" name="PeerJ">
        <title>Extensive microbial diversity within the chicken gut microbiome revealed by metagenomics and culture.</title>
        <authorList>
            <person name="Gilroy R."/>
            <person name="Ravi A."/>
            <person name="Getino M."/>
            <person name="Pursley I."/>
            <person name="Horton D.L."/>
            <person name="Alikhan N.F."/>
            <person name="Baker D."/>
            <person name="Gharbi K."/>
            <person name="Hall N."/>
            <person name="Watson M."/>
            <person name="Adriaenssens E.M."/>
            <person name="Foster-Nyarko E."/>
            <person name="Jarju S."/>
            <person name="Secka A."/>
            <person name="Antonio M."/>
            <person name="Oren A."/>
            <person name="Chaudhuri R.R."/>
            <person name="La Ragione R."/>
            <person name="Hildebrand F."/>
            <person name="Pallen M.J."/>
        </authorList>
    </citation>
    <scope>NUCLEOTIDE SEQUENCE</scope>
    <source>
        <strain evidence="1">CHK32-1732</strain>
    </source>
</reference>
<dbReference type="AlphaFoldDB" id="A0A9D1UL90"/>